<evidence type="ECO:0000256" key="1">
    <source>
        <dbReference type="SAM" id="MobiDB-lite"/>
    </source>
</evidence>
<feature type="region of interest" description="Disordered" evidence="1">
    <location>
        <begin position="1"/>
        <end position="47"/>
    </location>
</feature>
<protein>
    <submittedName>
        <fullName evidence="3">Flagellar biosynthesis anti-sigma factor FlgM</fullName>
    </submittedName>
</protein>
<reference evidence="3 4" key="1">
    <citation type="journal article" date="2011" name="Int. J. Syst. Evol. Microbiol.">
        <title>Zhongshania antarctica gen. nov., sp. nov. and Zhongshania guokunii sp. nov., gammaproteobacteria respectively isolated from coastal attached (fast) ice and surface seawater of the Antarctic.</title>
        <authorList>
            <person name="Li H.J."/>
            <person name="Zhang X.Y."/>
            <person name="Chen C.X."/>
            <person name="Zhang Y.J."/>
            <person name="Gao Z.M."/>
            <person name="Yu Y."/>
            <person name="Chen X.L."/>
            <person name="Chen B."/>
            <person name="Zhang Y.Z."/>
        </authorList>
    </citation>
    <scope>NUCLEOTIDE SEQUENCE [LARGE SCALE GENOMIC DNA]</scope>
    <source>
        <strain evidence="3 4">15-R06ZXC-3</strain>
    </source>
</reference>
<feature type="domain" description="Anti-sigma-28 factor FlgM C-terminal" evidence="2">
    <location>
        <begin position="44"/>
        <end position="97"/>
    </location>
</feature>
<proteinExistence type="predicted"/>
<gene>
    <name evidence="3" type="ORF">AB4874_16940</name>
</gene>
<dbReference type="InterPro" id="IPR031316">
    <property type="entry name" value="FlgM_C"/>
</dbReference>
<sequence>MIKISGATSGSIPLDQSTSAVGPAAEPAAPEAGEGTNPVQSGETVSLSERATDAAALYKGVAAADRPEGDPQIQQLMQSVAEGSYRPDSSKVAKALLSFERLVARKLGSD</sequence>
<evidence type="ECO:0000259" key="2">
    <source>
        <dbReference type="Pfam" id="PF04316"/>
    </source>
</evidence>
<keyword evidence="4" id="KW-1185">Reference proteome</keyword>
<keyword evidence="3" id="KW-0969">Cilium</keyword>
<feature type="compositionally biased region" description="Polar residues" evidence="1">
    <location>
        <begin position="1"/>
        <end position="20"/>
    </location>
</feature>
<evidence type="ECO:0000313" key="3">
    <source>
        <dbReference type="EMBL" id="MEX1663302.1"/>
    </source>
</evidence>
<keyword evidence="3" id="KW-0966">Cell projection</keyword>
<dbReference type="Proteomes" id="UP001557465">
    <property type="component" value="Unassembled WGS sequence"/>
</dbReference>
<keyword evidence="3" id="KW-0282">Flagellum</keyword>
<comment type="caution">
    <text evidence="3">The sequence shown here is derived from an EMBL/GenBank/DDBJ whole genome shotgun (WGS) entry which is preliminary data.</text>
</comment>
<dbReference type="InterPro" id="IPR035890">
    <property type="entry name" value="Anti-sigma-28_factor_FlgM_sf"/>
</dbReference>
<feature type="compositionally biased region" description="Polar residues" evidence="1">
    <location>
        <begin position="37"/>
        <end position="47"/>
    </location>
</feature>
<accession>A0ABV3TNV8</accession>
<dbReference type="RefSeq" id="WP_368392863.1">
    <property type="nucleotide sequence ID" value="NZ_JBFRYC010000014.1"/>
</dbReference>
<dbReference type="EMBL" id="JBFRYC010000014">
    <property type="protein sequence ID" value="MEX1663302.1"/>
    <property type="molecule type" value="Genomic_DNA"/>
</dbReference>
<evidence type="ECO:0000313" key="4">
    <source>
        <dbReference type="Proteomes" id="UP001557465"/>
    </source>
</evidence>
<organism evidence="3 4">
    <name type="scientific">Thioclava arctica</name>
    <dbReference type="NCBI Taxonomy" id="3238301"/>
    <lineage>
        <taxon>Bacteria</taxon>
        <taxon>Pseudomonadati</taxon>
        <taxon>Pseudomonadota</taxon>
        <taxon>Alphaproteobacteria</taxon>
        <taxon>Rhodobacterales</taxon>
        <taxon>Paracoccaceae</taxon>
        <taxon>Thioclava</taxon>
    </lineage>
</organism>
<dbReference type="SUPFAM" id="SSF101498">
    <property type="entry name" value="Anti-sigma factor FlgM"/>
    <property type="match status" value="1"/>
</dbReference>
<dbReference type="Pfam" id="PF04316">
    <property type="entry name" value="FlgM"/>
    <property type="match status" value="1"/>
</dbReference>
<feature type="compositionally biased region" description="Low complexity" evidence="1">
    <location>
        <begin position="22"/>
        <end position="35"/>
    </location>
</feature>
<name>A0ABV3TNV8_9RHOB</name>